<keyword evidence="3" id="KW-1185">Reference proteome</keyword>
<organism evidence="2 3">
    <name type="scientific">Flagellimonas eckloniae</name>
    <dbReference type="NCBI Taxonomy" id="346185"/>
    <lineage>
        <taxon>Bacteria</taxon>
        <taxon>Pseudomonadati</taxon>
        <taxon>Bacteroidota</taxon>
        <taxon>Flavobacteriia</taxon>
        <taxon>Flavobacteriales</taxon>
        <taxon>Flavobacteriaceae</taxon>
        <taxon>Flagellimonas</taxon>
    </lineage>
</organism>
<gene>
    <name evidence="2" type="ORF">AAY42_14495</name>
</gene>
<evidence type="ECO:0000256" key="1">
    <source>
        <dbReference type="SAM" id="SignalP"/>
    </source>
</evidence>
<feature type="signal peptide" evidence="1">
    <location>
        <begin position="1"/>
        <end position="21"/>
    </location>
</feature>
<proteinExistence type="predicted"/>
<dbReference type="EMBL" id="LCTZ01000002">
    <property type="protein sequence ID" value="KQC30968.1"/>
    <property type="molecule type" value="Genomic_DNA"/>
</dbReference>
<name>A0A0Q1CIY8_9FLAO</name>
<dbReference type="PROSITE" id="PS51257">
    <property type="entry name" value="PROKAR_LIPOPROTEIN"/>
    <property type="match status" value="1"/>
</dbReference>
<accession>A0A0Q1CIY8</accession>
<dbReference type="STRING" id="346185.AAY42_14495"/>
<dbReference type="AlphaFoldDB" id="A0A0Q1CIY8"/>
<feature type="chain" id="PRO_5006189256" description="Lipocalin-like domain-containing protein" evidence="1">
    <location>
        <begin position="22"/>
        <end position="145"/>
    </location>
</feature>
<protein>
    <recommendedName>
        <fullName evidence="4">Lipocalin-like domain-containing protein</fullName>
    </recommendedName>
</protein>
<dbReference type="Proteomes" id="UP000050827">
    <property type="component" value="Unassembled WGS sequence"/>
</dbReference>
<evidence type="ECO:0000313" key="2">
    <source>
        <dbReference type="EMBL" id="KQC30968.1"/>
    </source>
</evidence>
<reference evidence="2 3" key="1">
    <citation type="submission" date="2015-04" db="EMBL/GenBank/DDBJ databases">
        <title>Complete genome of flavobacterium.</title>
        <authorList>
            <person name="Kwon Y.M."/>
            <person name="Kim S.-J."/>
        </authorList>
    </citation>
    <scope>NUCLEOTIDE SEQUENCE [LARGE SCALE GENOMIC DNA]</scope>
    <source>
        <strain evidence="2 3">DK169</strain>
    </source>
</reference>
<sequence>MKASTLFFCMIILLSACNSNSDNEAEVPLKNGIEKWELVRMTGSFINSETVGEDMEWQEYYLFNPNGTFFKSRKRDEVITQAMGTYEVLEEGDNKYYELTYETGKSLIASCYGNGKEILFYARGALNGTWNACDGPGLEYKLSSE</sequence>
<comment type="caution">
    <text evidence="2">The sequence shown here is derived from an EMBL/GenBank/DDBJ whole genome shotgun (WGS) entry which is preliminary data.</text>
</comment>
<evidence type="ECO:0000313" key="3">
    <source>
        <dbReference type="Proteomes" id="UP000050827"/>
    </source>
</evidence>
<keyword evidence="1" id="KW-0732">Signal</keyword>
<evidence type="ECO:0008006" key="4">
    <source>
        <dbReference type="Google" id="ProtNLM"/>
    </source>
</evidence>